<dbReference type="VEuPathDB" id="FungiDB:RO3G_12889"/>
<dbReference type="AlphaFoldDB" id="I1CI98"/>
<proteinExistence type="predicted"/>
<protein>
    <submittedName>
        <fullName evidence="1">Uncharacterized protein</fullName>
    </submittedName>
</protein>
<reference evidence="1 2" key="1">
    <citation type="journal article" date="2009" name="PLoS Genet.">
        <title>Genomic analysis of the basal lineage fungus Rhizopus oryzae reveals a whole-genome duplication.</title>
        <authorList>
            <person name="Ma L.-J."/>
            <person name="Ibrahim A.S."/>
            <person name="Skory C."/>
            <person name="Grabherr M.G."/>
            <person name="Burger G."/>
            <person name="Butler M."/>
            <person name="Elias M."/>
            <person name="Idnurm A."/>
            <person name="Lang B.F."/>
            <person name="Sone T."/>
            <person name="Abe A."/>
            <person name="Calvo S.E."/>
            <person name="Corrochano L.M."/>
            <person name="Engels R."/>
            <person name="Fu J."/>
            <person name="Hansberg W."/>
            <person name="Kim J.-M."/>
            <person name="Kodira C.D."/>
            <person name="Koehrsen M.J."/>
            <person name="Liu B."/>
            <person name="Miranda-Saavedra D."/>
            <person name="O'Leary S."/>
            <person name="Ortiz-Castellanos L."/>
            <person name="Poulter R."/>
            <person name="Rodriguez-Romero J."/>
            <person name="Ruiz-Herrera J."/>
            <person name="Shen Y.-Q."/>
            <person name="Zeng Q."/>
            <person name="Galagan J."/>
            <person name="Birren B.W."/>
            <person name="Cuomo C.A."/>
            <person name="Wickes B.L."/>
        </authorList>
    </citation>
    <scope>NUCLEOTIDE SEQUENCE [LARGE SCALE GENOMIC DNA]</scope>
    <source>
        <strain evidence="2">RA 99-880 / ATCC MYA-4621 / FGSC 9543 / NRRL 43880</strain>
    </source>
</reference>
<dbReference type="EMBL" id="CH476742">
    <property type="protein sequence ID" value="EIE88178.1"/>
    <property type="molecule type" value="Genomic_DNA"/>
</dbReference>
<dbReference type="Proteomes" id="UP000009138">
    <property type="component" value="Unassembled WGS sequence"/>
</dbReference>
<accession>I1CI98</accession>
<name>I1CI98_RHIO9</name>
<dbReference type="InParanoid" id="I1CI98"/>
<dbReference type="GeneID" id="93619854"/>
<evidence type="ECO:0000313" key="2">
    <source>
        <dbReference type="Proteomes" id="UP000009138"/>
    </source>
</evidence>
<evidence type="ECO:0000313" key="1">
    <source>
        <dbReference type="EMBL" id="EIE88178.1"/>
    </source>
</evidence>
<organism evidence="1 2">
    <name type="scientific">Rhizopus delemar (strain RA 99-880 / ATCC MYA-4621 / FGSC 9543 / NRRL 43880)</name>
    <name type="common">Mucormycosis agent</name>
    <name type="synonym">Rhizopus arrhizus var. delemar</name>
    <dbReference type="NCBI Taxonomy" id="246409"/>
    <lineage>
        <taxon>Eukaryota</taxon>
        <taxon>Fungi</taxon>
        <taxon>Fungi incertae sedis</taxon>
        <taxon>Mucoromycota</taxon>
        <taxon>Mucoromycotina</taxon>
        <taxon>Mucoromycetes</taxon>
        <taxon>Mucorales</taxon>
        <taxon>Mucorineae</taxon>
        <taxon>Rhizopodaceae</taxon>
        <taxon>Rhizopus</taxon>
    </lineage>
</organism>
<sequence length="97" mass="11263">MNPYTKSVYIAKVKLKRNLYKKATICDDFDPLNPSIIHDPTLVNEPIDRKNLCRPLTIQDSIYNAVANFFVRYGLIDFDDLASYDLATIQVLYRTYP</sequence>
<gene>
    <name evidence="1" type="ORF">RO3G_12889</name>
</gene>
<dbReference type="RefSeq" id="XP_067523574.1">
    <property type="nucleotide sequence ID" value="XM_067667473.1"/>
</dbReference>
<keyword evidence="2" id="KW-1185">Reference proteome</keyword>